<proteinExistence type="predicted"/>
<evidence type="ECO:0000313" key="3">
    <source>
        <dbReference type="Proteomes" id="UP000188184"/>
    </source>
</evidence>
<accession>A0A1Q2KYI1</accession>
<feature type="chain" id="PRO_5039388161" description="Lipoprotein" evidence="1">
    <location>
        <begin position="29"/>
        <end position="170"/>
    </location>
</feature>
<gene>
    <name evidence="2" type="ORF">B0X71_09065</name>
</gene>
<evidence type="ECO:0008006" key="4">
    <source>
        <dbReference type="Google" id="ProtNLM"/>
    </source>
</evidence>
<dbReference type="KEGG" id="pmar:B0X71_09065"/>
<dbReference type="Proteomes" id="UP000188184">
    <property type="component" value="Chromosome"/>
</dbReference>
<keyword evidence="3" id="KW-1185">Reference proteome</keyword>
<evidence type="ECO:0000313" key="2">
    <source>
        <dbReference type="EMBL" id="AQQ53213.1"/>
    </source>
</evidence>
<protein>
    <recommendedName>
        <fullName evidence="4">Lipoprotein</fullName>
    </recommendedName>
</protein>
<dbReference type="RefSeq" id="WP_077589098.1">
    <property type="nucleotide sequence ID" value="NZ_CP019640.1"/>
</dbReference>
<reference evidence="2 3" key="1">
    <citation type="submission" date="2017-02" db="EMBL/GenBank/DDBJ databases">
        <title>The complete genomic sequence of a novel cold adapted crude oil-degrading bacterium Planococcus qaidamina Y42.</title>
        <authorList>
            <person name="Yang R."/>
        </authorList>
    </citation>
    <scope>NUCLEOTIDE SEQUENCE [LARGE SCALE GENOMIC DNA]</scope>
    <source>
        <strain evidence="2 3">Y42</strain>
    </source>
</reference>
<dbReference type="AlphaFoldDB" id="A0A1Q2KYI1"/>
<organism evidence="2 3">
    <name type="scientific">Planococcus lenghuensis</name>
    <dbReference type="NCBI Taxonomy" id="2213202"/>
    <lineage>
        <taxon>Bacteria</taxon>
        <taxon>Bacillati</taxon>
        <taxon>Bacillota</taxon>
        <taxon>Bacilli</taxon>
        <taxon>Bacillales</taxon>
        <taxon>Caryophanaceae</taxon>
        <taxon>Planococcus</taxon>
    </lineage>
</organism>
<feature type="signal peptide" evidence="1">
    <location>
        <begin position="1"/>
        <end position="28"/>
    </location>
</feature>
<name>A0A1Q2KYI1_9BACL</name>
<keyword evidence="1" id="KW-0732">Signal</keyword>
<evidence type="ECO:0000256" key="1">
    <source>
        <dbReference type="SAM" id="SignalP"/>
    </source>
</evidence>
<dbReference type="PROSITE" id="PS51257">
    <property type="entry name" value="PROKAR_LIPOPROTEIN"/>
    <property type="match status" value="1"/>
</dbReference>
<dbReference type="OrthoDB" id="2454533at2"/>
<dbReference type="EMBL" id="CP019640">
    <property type="protein sequence ID" value="AQQ53213.1"/>
    <property type="molecule type" value="Genomic_DNA"/>
</dbReference>
<sequence length="170" mass="19444">MKRHWMFSFFIVCLAYLLAGCSTYEAEAYEGAALKIAVAGTAPPYELSEVEFEEVHIDELVEAAGQYDALFIMEETFDQTSQDNYISLYESLPYPTFFIGLDKPIEVFVSEGFSLSDFTEDMSTAFAQGYYKHDSGTLEWTFVPSTPEEELRSLYVGIFKVIDDFNRDHF</sequence>